<protein>
    <submittedName>
        <fullName evidence="2">Carbohydrate sulfotransferase 4</fullName>
    </submittedName>
</protein>
<dbReference type="GO" id="GO:0006790">
    <property type="term" value="P:sulfur compound metabolic process"/>
    <property type="evidence" value="ECO:0007669"/>
    <property type="project" value="TreeGrafter"/>
</dbReference>
<dbReference type="SUPFAM" id="SSF52540">
    <property type="entry name" value="P-loop containing nucleoside triphosphate hydrolases"/>
    <property type="match status" value="1"/>
</dbReference>
<dbReference type="EMBL" id="LNIX01000003">
    <property type="protein sequence ID" value="OXA58368.1"/>
    <property type="molecule type" value="Genomic_DNA"/>
</dbReference>
<keyword evidence="1" id="KW-0472">Membrane</keyword>
<gene>
    <name evidence="2" type="ORF">Fcan01_07548</name>
</gene>
<dbReference type="GO" id="GO:0006044">
    <property type="term" value="P:N-acetylglucosamine metabolic process"/>
    <property type="evidence" value="ECO:0007669"/>
    <property type="project" value="TreeGrafter"/>
</dbReference>
<dbReference type="PANTHER" id="PTHR10704">
    <property type="entry name" value="CARBOHYDRATE SULFOTRANSFERASE"/>
    <property type="match status" value="1"/>
</dbReference>
<comment type="caution">
    <text evidence="2">The sequence shown here is derived from an EMBL/GenBank/DDBJ whole genome shotgun (WGS) entry which is preliminary data.</text>
</comment>
<keyword evidence="1" id="KW-0812">Transmembrane</keyword>
<organism evidence="2 3">
    <name type="scientific">Folsomia candida</name>
    <name type="common">Springtail</name>
    <dbReference type="NCBI Taxonomy" id="158441"/>
    <lineage>
        <taxon>Eukaryota</taxon>
        <taxon>Metazoa</taxon>
        <taxon>Ecdysozoa</taxon>
        <taxon>Arthropoda</taxon>
        <taxon>Hexapoda</taxon>
        <taxon>Collembola</taxon>
        <taxon>Entomobryomorpha</taxon>
        <taxon>Isotomoidea</taxon>
        <taxon>Isotomidae</taxon>
        <taxon>Proisotominae</taxon>
        <taxon>Folsomia</taxon>
    </lineage>
</organism>
<dbReference type="Pfam" id="PF13469">
    <property type="entry name" value="Sulfotransfer_3"/>
    <property type="match status" value="1"/>
</dbReference>
<dbReference type="InterPro" id="IPR027417">
    <property type="entry name" value="P-loop_NTPase"/>
</dbReference>
<dbReference type="OrthoDB" id="6138663at2759"/>
<dbReference type="Gene3D" id="3.40.50.300">
    <property type="entry name" value="P-loop containing nucleotide triphosphate hydrolases"/>
    <property type="match status" value="1"/>
</dbReference>
<dbReference type="InterPro" id="IPR051135">
    <property type="entry name" value="Gal/GlcNAc/GalNAc_ST"/>
</dbReference>
<evidence type="ECO:0000313" key="2">
    <source>
        <dbReference type="EMBL" id="OXA58368.1"/>
    </source>
</evidence>
<accession>A0A226EME3</accession>
<feature type="transmembrane region" description="Helical" evidence="1">
    <location>
        <begin position="16"/>
        <end position="34"/>
    </location>
</feature>
<name>A0A226EME3_FOLCA</name>
<dbReference type="Proteomes" id="UP000198287">
    <property type="component" value="Unassembled WGS sequence"/>
</dbReference>
<sequence length="540" mass="62653">MKFVTLRLKRRRTAPFYIFIASFVLLCVILVTIHNNQHENGDIISVSRSAGQSEPDDRLNFEYSISLEATDVDRLDKINETSNSIHDLDGQLVSRVMDESTPISEEKIDQEIQTETYVTSVEENLLPELKDDVISNVETEEPENNHKTEFQNFLQESLSTLLAAIGNTIRPISKEDALAKQRDRIQRSLQNYSRDEAGEEFNLSRYQIQEGGSPIRNVIFTTWRSGSTFLGEAISSYPSMFYHYEPLLHFEIVQARSSPLADEGLRVIRQLLDCNYTDLRDYINYGKRHINLHTHNFRLWRHCKNNPELLCGDPDFLSRMCQMFPFQIMKTVRMRLRYAESLLQDPKLDVRILFLVRDPRGTLNSRKNRDWCPTNPDCFQPSSLCSDLVDDYQAAASLREKFPDRFLMVRYEDISMNPFSGMKRVLNFFRLKYHPHVDAYIRTHTTNTMGGVSSTFRHSKSTPFQWIKYFADGNNTEELEHVEEQCGKAMQLWGYAPLDLDTSNNATESMILLKAPWPEMVLAPDDELNTSENHQVSPER</sequence>
<evidence type="ECO:0000256" key="1">
    <source>
        <dbReference type="SAM" id="Phobius"/>
    </source>
</evidence>
<proteinExistence type="predicted"/>
<keyword evidence="1" id="KW-1133">Transmembrane helix</keyword>
<keyword evidence="2" id="KW-0808">Transferase</keyword>
<dbReference type="AlphaFoldDB" id="A0A226EME3"/>
<dbReference type="PANTHER" id="PTHR10704:SF44">
    <property type="entry name" value="LD35051P-RELATED"/>
    <property type="match status" value="1"/>
</dbReference>
<evidence type="ECO:0000313" key="3">
    <source>
        <dbReference type="Proteomes" id="UP000198287"/>
    </source>
</evidence>
<reference evidence="2 3" key="1">
    <citation type="submission" date="2015-12" db="EMBL/GenBank/DDBJ databases">
        <title>The genome of Folsomia candida.</title>
        <authorList>
            <person name="Faddeeva A."/>
            <person name="Derks M.F."/>
            <person name="Anvar Y."/>
            <person name="Smit S."/>
            <person name="Van Straalen N."/>
            <person name="Roelofs D."/>
        </authorList>
    </citation>
    <scope>NUCLEOTIDE SEQUENCE [LARGE SCALE GENOMIC DNA]</scope>
    <source>
        <strain evidence="2 3">VU population</strain>
        <tissue evidence="2">Whole body</tissue>
    </source>
</reference>
<dbReference type="GO" id="GO:0001517">
    <property type="term" value="F:N-acetylglucosamine 6-O-sulfotransferase activity"/>
    <property type="evidence" value="ECO:0007669"/>
    <property type="project" value="TreeGrafter"/>
</dbReference>
<keyword evidence="3" id="KW-1185">Reference proteome</keyword>